<dbReference type="GO" id="GO:0005509">
    <property type="term" value="F:calcium ion binding"/>
    <property type="evidence" value="ECO:0007669"/>
    <property type="project" value="InterPro"/>
</dbReference>
<dbReference type="InterPro" id="IPR012341">
    <property type="entry name" value="6hp_glycosidase-like_sf"/>
</dbReference>
<evidence type="ECO:0000256" key="9">
    <source>
        <dbReference type="RuleBase" id="RU361193"/>
    </source>
</evidence>
<keyword evidence="4 9" id="KW-0378">Hydrolase</keyword>
<reference evidence="10" key="2">
    <citation type="submission" date="2023-05" db="EMBL/GenBank/DDBJ databases">
        <authorList>
            <consortium name="Lawrence Berkeley National Laboratory"/>
            <person name="Steindorff A."/>
            <person name="Hensen N."/>
            <person name="Bonometti L."/>
            <person name="Westerberg I."/>
            <person name="Brannstrom I.O."/>
            <person name="Guillou S."/>
            <person name="Cros-Aarteil S."/>
            <person name="Calhoun S."/>
            <person name="Haridas S."/>
            <person name="Kuo A."/>
            <person name="Mondo S."/>
            <person name="Pangilinan J."/>
            <person name="Riley R."/>
            <person name="Labutti K."/>
            <person name="Andreopoulos B."/>
            <person name="Lipzen A."/>
            <person name="Chen C."/>
            <person name="Yanf M."/>
            <person name="Daum C."/>
            <person name="Ng V."/>
            <person name="Clum A."/>
            <person name="Ohm R."/>
            <person name="Martin F."/>
            <person name="Silar P."/>
            <person name="Natvig D."/>
            <person name="Lalanne C."/>
            <person name="Gautier V."/>
            <person name="Ament-Velasquez S.L."/>
            <person name="Kruys A."/>
            <person name="Hutchinson M.I."/>
            <person name="Powell A.J."/>
            <person name="Barry K."/>
            <person name="Miller A.N."/>
            <person name="Grigoriev I.V."/>
            <person name="Debuchy R."/>
            <person name="Gladieux P."/>
            <person name="Thoren M.H."/>
            <person name="Johannesson H."/>
        </authorList>
    </citation>
    <scope>NUCLEOTIDE SEQUENCE</scope>
    <source>
        <strain evidence="10">CBS 757.83</strain>
    </source>
</reference>
<keyword evidence="7" id="KW-0106">Calcium</keyword>
<evidence type="ECO:0000256" key="6">
    <source>
        <dbReference type="PIRSR" id="PIRSR601382-1"/>
    </source>
</evidence>
<comment type="pathway">
    <text evidence="2">Protein modification; protein glycosylation.</text>
</comment>
<feature type="active site" description="Proton donor" evidence="6">
    <location>
        <position position="188"/>
    </location>
</feature>
<dbReference type="GO" id="GO:0036503">
    <property type="term" value="P:ERAD pathway"/>
    <property type="evidence" value="ECO:0007669"/>
    <property type="project" value="UniProtKB-ARBA"/>
</dbReference>
<evidence type="ECO:0000256" key="7">
    <source>
        <dbReference type="PIRSR" id="PIRSR601382-2"/>
    </source>
</evidence>
<dbReference type="Pfam" id="PF01532">
    <property type="entry name" value="Glyco_hydro_47"/>
    <property type="match status" value="1"/>
</dbReference>
<proteinExistence type="inferred from homology"/>
<feature type="active site" evidence="6">
    <location>
        <position position="324"/>
    </location>
</feature>
<keyword evidence="7" id="KW-0479">Metal-binding</keyword>
<evidence type="ECO:0000313" key="10">
    <source>
        <dbReference type="EMBL" id="KAK4096733.1"/>
    </source>
</evidence>
<dbReference type="SUPFAM" id="SSF48225">
    <property type="entry name" value="Seven-hairpin glycosidases"/>
    <property type="match status" value="1"/>
</dbReference>
<evidence type="ECO:0000256" key="8">
    <source>
        <dbReference type="PIRSR" id="PIRSR601382-3"/>
    </source>
</evidence>
<evidence type="ECO:0000313" key="11">
    <source>
        <dbReference type="Proteomes" id="UP001305647"/>
    </source>
</evidence>
<evidence type="ECO:0000256" key="1">
    <source>
        <dbReference type="ARBA" id="ARBA00001913"/>
    </source>
</evidence>
<evidence type="ECO:0000256" key="2">
    <source>
        <dbReference type="ARBA" id="ARBA00004922"/>
    </source>
</evidence>
<keyword evidence="5 8" id="KW-1015">Disulfide bond</keyword>
<dbReference type="GO" id="GO:0005975">
    <property type="term" value="P:carbohydrate metabolic process"/>
    <property type="evidence" value="ECO:0007669"/>
    <property type="project" value="InterPro"/>
</dbReference>
<feature type="binding site" evidence="7">
    <location>
        <position position="596"/>
    </location>
    <ligand>
        <name>Ca(2+)</name>
        <dbReference type="ChEBI" id="CHEBI:29108"/>
    </ligand>
</feature>
<evidence type="ECO:0000256" key="4">
    <source>
        <dbReference type="ARBA" id="ARBA00022801"/>
    </source>
</evidence>
<dbReference type="Proteomes" id="UP001305647">
    <property type="component" value="Unassembled WGS sequence"/>
</dbReference>
<dbReference type="InterPro" id="IPR001382">
    <property type="entry name" value="Glyco_hydro_47"/>
</dbReference>
<reference evidence="10" key="1">
    <citation type="journal article" date="2023" name="Mol. Phylogenet. Evol.">
        <title>Genome-scale phylogeny and comparative genomics of the fungal order Sordariales.</title>
        <authorList>
            <person name="Hensen N."/>
            <person name="Bonometti L."/>
            <person name="Westerberg I."/>
            <person name="Brannstrom I.O."/>
            <person name="Guillou S."/>
            <person name="Cros-Aarteil S."/>
            <person name="Calhoun S."/>
            <person name="Haridas S."/>
            <person name="Kuo A."/>
            <person name="Mondo S."/>
            <person name="Pangilinan J."/>
            <person name="Riley R."/>
            <person name="LaButti K."/>
            <person name="Andreopoulos B."/>
            <person name="Lipzen A."/>
            <person name="Chen C."/>
            <person name="Yan M."/>
            <person name="Daum C."/>
            <person name="Ng V."/>
            <person name="Clum A."/>
            <person name="Steindorff A."/>
            <person name="Ohm R.A."/>
            <person name="Martin F."/>
            <person name="Silar P."/>
            <person name="Natvig D.O."/>
            <person name="Lalanne C."/>
            <person name="Gautier V."/>
            <person name="Ament-Velasquez S.L."/>
            <person name="Kruys A."/>
            <person name="Hutchinson M.I."/>
            <person name="Powell A.J."/>
            <person name="Barry K."/>
            <person name="Miller A.N."/>
            <person name="Grigoriev I.V."/>
            <person name="Debuchy R."/>
            <person name="Gladieux P."/>
            <person name="Hiltunen Thoren M."/>
            <person name="Johannesson H."/>
        </authorList>
    </citation>
    <scope>NUCLEOTIDE SEQUENCE</scope>
    <source>
        <strain evidence="10">CBS 757.83</strain>
    </source>
</reference>
<dbReference type="AlphaFoldDB" id="A0AAN6SX99"/>
<evidence type="ECO:0000256" key="3">
    <source>
        <dbReference type="ARBA" id="ARBA00007658"/>
    </source>
</evidence>
<dbReference type="GO" id="GO:0004571">
    <property type="term" value="F:mannosyl-oligosaccharide 1,2-alpha-mannosidase activity"/>
    <property type="evidence" value="ECO:0007669"/>
    <property type="project" value="InterPro"/>
</dbReference>
<comment type="cofactor">
    <cofactor evidence="1 7">
        <name>Ca(2+)</name>
        <dbReference type="ChEBI" id="CHEBI:29108"/>
    </cofactor>
</comment>
<dbReference type="EC" id="3.2.1.-" evidence="9"/>
<gene>
    <name evidence="10" type="ORF">N658DRAFT_501259</name>
</gene>
<protein>
    <recommendedName>
        <fullName evidence="9">alpha-1,2-Mannosidase</fullName>
        <ecNumber evidence="9">3.2.1.-</ecNumber>
    </recommendedName>
</protein>
<dbReference type="PANTHER" id="PTHR11742">
    <property type="entry name" value="MANNOSYL-OLIGOSACCHARIDE ALPHA-1,2-MANNOSIDASE-RELATED"/>
    <property type="match status" value="1"/>
</dbReference>
<dbReference type="PRINTS" id="PR00747">
    <property type="entry name" value="GLYHDRLASE47"/>
</dbReference>
<accession>A0AAN6SX99</accession>
<feature type="active site" evidence="6">
    <location>
        <position position="508"/>
    </location>
</feature>
<name>A0AAN6SX99_9PEZI</name>
<keyword evidence="11" id="KW-1185">Reference proteome</keyword>
<feature type="disulfide bond" evidence="8">
    <location>
        <begin position="400"/>
        <end position="429"/>
    </location>
</feature>
<comment type="similarity">
    <text evidence="3 9">Belongs to the glycosyl hydrolase 47 family.</text>
</comment>
<dbReference type="InterPro" id="IPR050749">
    <property type="entry name" value="Glycosyl_Hydrolase_47"/>
</dbReference>
<dbReference type="EMBL" id="MU863699">
    <property type="protein sequence ID" value="KAK4096733.1"/>
    <property type="molecule type" value="Genomic_DNA"/>
</dbReference>
<feature type="active site" description="Proton donor" evidence="6">
    <location>
        <position position="443"/>
    </location>
</feature>
<comment type="caution">
    <text evidence="10">The sequence shown here is derived from an EMBL/GenBank/DDBJ whole genome shotgun (WGS) entry which is preliminary data.</text>
</comment>
<dbReference type="PANTHER" id="PTHR11742:SF89">
    <property type="entry name" value="ALPHA-1,2-MANNOSIDASE"/>
    <property type="match status" value="1"/>
</dbReference>
<dbReference type="GO" id="GO:0005783">
    <property type="term" value="C:endoplasmic reticulum"/>
    <property type="evidence" value="ECO:0007669"/>
    <property type="project" value="TreeGrafter"/>
</dbReference>
<organism evidence="10 11">
    <name type="scientific">Parathielavia hyrcaniae</name>
    <dbReference type="NCBI Taxonomy" id="113614"/>
    <lineage>
        <taxon>Eukaryota</taxon>
        <taxon>Fungi</taxon>
        <taxon>Dikarya</taxon>
        <taxon>Ascomycota</taxon>
        <taxon>Pezizomycotina</taxon>
        <taxon>Sordariomycetes</taxon>
        <taxon>Sordariomycetidae</taxon>
        <taxon>Sordariales</taxon>
        <taxon>Chaetomiaceae</taxon>
        <taxon>Parathielavia</taxon>
    </lineage>
</organism>
<keyword evidence="9" id="KW-0326">Glycosidase</keyword>
<dbReference type="InterPro" id="IPR036026">
    <property type="entry name" value="Seven-hairpin_glycosidases"/>
</dbReference>
<dbReference type="FunFam" id="1.50.10.10:FF:000037">
    <property type="entry name" value="alpha-1,2-Mannosidase"/>
    <property type="match status" value="1"/>
</dbReference>
<evidence type="ECO:0000256" key="5">
    <source>
        <dbReference type="ARBA" id="ARBA00023157"/>
    </source>
</evidence>
<dbReference type="GO" id="GO:0016020">
    <property type="term" value="C:membrane"/>
    <property type="evidence" value="ECO:0007669"/>
    <property type="project" value="InterPro"/>
</dbReference>
<sequence>MAIFGRRRAWAVLFAATVFFLFYSFPRLDVGRLDATGATDGVPGRSQHAAPGVRRGKPTFWSRKKPRYPVTDMRQIPTGKPLALPKVQKDFAAESDADRKLRLERRDAVKASFLRCWKSYRKLAWLSDELTPIAGGKYDPFGGWGATLVDSLDTLWIMGLKDDFNDAVAAASQINFDKIPVQDVNLFETNIRYLGGFLAAYDLSGDGRLLDKAREVGELLYVAFDTPNRMPVTRWDAWGTGSGKKLVAHEATLVAEIGTFSLEFIHLSMLTGDPKWYDAVQRITELLQQQQQSTRLPGMWPVLVNAQKLEFGQHTDYTLGAMADSVYEYLPKTHALVGGLLPMYRDMYEASMDTAIQHNLFRPMLPNENDVLISGHVAIEPGENGQDAPRLRPDAQHLVCFAGGMLALGGRLVNNETHVEKGEKLMDGCVWTYQAIPLGIMPESFQMLPCASADYCPWNETQWRRTVLAKAGLDADMDAKEAKQIIARKRIPEGFVKIGDPRYVLRPEAIESVFVLYRITGRRDLPNTAWRMFEAIEENTKTPLASATLADVTATEGKPPQIDSMESFWLGETLKYFYLMFSEPDLISLDEYVFNTEAHPLKRLLPSNV</sequence>
<dbReference type="Gene3D" id="1.50.10.10">
    <property type="match status" value="1"/>
</dbReference>